<name>A0AAV4SXK1_CAEEX</name>
<dbReference type="AlphaFoldDB" id="A0AAV4SXK1"/>
<dbReference type="EMBL" id="BPLR01010246">
    <property type="protein sequence ID" value="GIY37981.1"/>
    <property type="molecule type" value="Genomic_DNA"/>
</dbReference>
<keyword evidence="3" id="KW-1185">Reference proteome</keyword>
<dbReference type="Proteomes" id="UP001054945">
    <property type="component" value="Unassembled WGS sequence"/>
</dbReference>
<gene>
    <name evidence="2" type="ORF">CEXT_570551</name>
</gene>
<protein>
    <submittedName>
        <fullName evidence="2">Uncharacterized protein</fullName>
    </submittedName>
</protein>
<sequence>MILYVSVKNIKCYRGNYLILLMQIIKTTLRCSVSCLLWIATGCPSHWSAPCTPGETCSGGSKRNWRRPRLKARRPGTARFADRSSDVRTPLSLTGTPHTLRH</sequence>
<organism evidence="2 3">
    <name type="scientific">Caerostris extrusa</name>
    <name type="common">Bark spider</name>
    <name type="synonym">Caerostris bankana</name>
    <dbReference type="NCBI Taxonomy" id="172846"/>
    <lineage>
        <taxon>Eukaryota</taxon>
        <taxon>Metazoa</taxon>
        <taxon>Ecdysozoa</taxon>
        <taxon>Arthropoda</taxon>
        <taxon>Chelicerata</taxon>
        <taxon>Arachnida</taxon>
        <taxon>Araneae</taxon>
        <taxon>Araneomorphae</taxon>
        <taxon>Entelegynae</taxon>
        <taxon>Araneoidea</taxon>
        <taxon>Araneidae</taxon>
        <taxon>Caerostris</taxon>
    </lineage>
</organism>
<accession>A0AAV4SXK1</accession>
<evidence type="ECO:0000256" key="1">
    <source>
        <dbReference type="SAM" id="MobiDB-lite"/>
    </source>
</evidence>
<reference evidence="2 3" key="1">
    <citation type="submission" date="2021-06" db="EMBL/GenBank/DDBJ databases">
        <title>Caerostris extrusa draft genome.</title>
        <authorList>
            <person name="Kono N."/>
            <person name="Arakawa K."/>
        </authorList>
    </citation>
    <scope>NUCLEOTIDE SEQUENCE [LARGE SCALE GENOMIC DNA]</scope>
</reference>
<feature type="compositionally biased region" description="Basic residues" evidence="1">
    <location>
        <begin position="63"/>
        <end position="76"/>
    </location>
</feature>
<comment type="caution">
    <text evidence="2">The sequence shown here is derived from an EMBL/GenBank/DDBJ whole genome shotgun (WGS) entry which is preliminary data.</text>
</comment>
<evidence type="ECO:0000313" key="3">
    <source>
        <dbReference type="Proteomes" id="UP001054945"/>
    </source>
</evidence>
<proteinExistence type="predicted"/>
<feature type="compositionally biased region" description="Polar residues" evidence="1">
    <location>
        <begin position="91"/>
        <end position="102"/>
    </location>
</feature>
<feature type="region of interest" description="Disordered" evidence="1">
    <location>
        <begin position="54"/>
        <end position="102"/>
    </location>
</feature>
<evidence type="ECO:0000313" key="2">
    <source>
        <dbReference type="EMBL" id="GIY37981.1"/>
    </source>
</evidence>